<dbReference type="Pfam" id="PF01061">
    <property type="entry name" value="ABC2_membrane"/>
    <property type="match status" value="1"/>
</dbReference>
<dbReference type="InterPro" id="IPR047817">
    <property type="entry name" value="ABC2_TM_bact-type"/>
</dbReference>
<keyword evidence="5" id="KW-0046">Antibiotic resistance</keyword>
<comment type="similarity">
    <text evidence="6">Belongs to the ABC-2 integral membrane protein family.</text>
</comment>
<reference evidence="8 9" key="1">
    <citation type="submission" date="2019-02" db="EMBL/GenBank/DDBJ databases">
        <title>Sequencing the genomes of 1000 actinobacteria strains.</title>
        <authorList>
            <person name="Klenk H.-P."/>
        </authorList>
    </citation>
    <scope>NUCLEOTIDE SEQUENCE [LARGE SCALE GENOMIC DNA]</scope>
    <source>
        <strain evidence="8 9">DSM 45162</strain>
    </source>
</reference>
<accession>A0A4Q7ZM11</accession>
<protein>
    <recommendedName>
        <fullName evidence="6">Transport permease protein</fullName>
    </recommendedName>
</protein>
<keyword evidence="2 6" id="KW-0812">Transmembrane</keyword>
<evidence type="ECO:0000256" key="4">
    <source>
        <dbReference type="ARBA" id="ARBA00023136"/>
    </source>
</evidence>
<keyword evidence="6" id="KW-0813">Transport</keyword>
<keyword evidence="4 6" id="KW-0472">Membrane</keyword>
<feature type="transmembrane region" description="Helical" evidence="6">
    <location>
        <begin position="145"/>
        <end position="167"/>
    </location>
</feature>
<feature type="transmembrane region" description="Helical" evidence="6">
    <location>
        <begin position="116"/>
        <end position="139"/>
    </location>
</feature>
<dbReference type="GO" id="GO:0043190">
    <property type="term" value="C:ATP-binding cassette (ABC) transporter complex"/>
    <property type="evidence" value="ECO:0007669"/>
    <property type="project" value="InterPro"/>
</dbReference>
<name>A0A4Q7ZM11_9ACTN</name>
<dbReference type="PIRSF" id="PIRSF006648">
    <property type="entry name" value="DrrB"/>
    <property type="match status" value="1"/>
</dbReference>
<feature type="transmembrane region" description="Helical" evidence="6">
    <location>
        <begin position="71"/>
        <end position="95"/>
    </location>
</feature>
<dbReference type="InterPro" id="IPR000412">
    <property type="entry name" value="ABC_2_transport"/>
</dbReference>
<dbReference type="PROSITE" id="PS51012">
    <property type="entry name" value="ABC_TM2"/>
    <property type="match status" value="1"/>
</dbReference>
<dbReference type="RefSeq" id="WP_130510393.1">
    <property type="nucleotide sequence ID" value="NZ_SHKY01000001.1"/>
</dbReference>
<evidence type="ECO:0000256" key="1">
    <source>
        <dbReference type="ARBA" id="ARBA00004141"/>
    </source>
</evidence>
<dbReference type="PRINTS" id="PR00164">
    <property type="entry name" value="ABC2TRNSPORT"/>
</dbReference>
<feature type="transmembrane region" description="Helical" evidence="6">
    <location>
        <begin position="29"/>
        <end position="51"/>
    </location>
</feature>
<evidence type="ECO:0000256" key="6">
    <source>
        <dbReference type="RuleBase" id="RU361157"/>
    </source>
</evidence>
<feature type="transmembrane region" description="Helical" evidence="6">
    <location>
        <begin position="234"/>
        <end position="256"/>
    </location>
</feature>
<dbReference type="InterPro" id="IPR013525">
    <property type="entry name" value="ABC2_TM"/>
</dbReference>
<evidence type="ECO:0000313" key="9">
    <source>
        <dbReference type="Proteomes" id="UP000292564"/>
    </source>
</evidence>
<comment type="caution">
    <text evidence="8">The sequence shown here is derived from an EMBL/GenBank/DDBJ whole genome shotgun (WGS) entry which is preliminary data.</text>
</comment>
<keyword evidence="6" id="KW-1003">Cell membrane</keyword>
<dbReference type="GO" id="GO:0046677">
    <property type="term" value="P:response to antibiotic"/>
    <property type="evidence" value="ECO:0007669"/>
    <property type="project" value="UniProtKB-KW"/>
</dbReference>
<feature type="domain" description="ABC transmembrane type-2" evidence="7">
    <location>
        <begin position="27"/>
        <end position="259"/>
    </location>
</feature>
<proteinExistence type="inferred from homology"/>
<organism evidence="8 9">
    <name type="scientific">Krasilnikovia cinnamomea</name>
    <dbReference type="NCBI Taxonomy" id="349313"/>
    <lineage>
        <taxon>Bacteria</taxon>
        <taxon>Bacillati</taxon>
        <taxon>Actinomycetota</taxon>
        <taxon>Actinomycetes</taxon>
        <taxon>Micromonosporales</taxon>
        <taxon>Micromonosporaceae</taxon>
        <taxon>Krasilnikovia</taxon>
    </lineage>
</organism>
<dbReference type="OrthoDB" id="9778589at2"/>
<keyword evidence="3 6" id="KW-1133">Transmembrane helix</keyword>
<evidence type="ECO:0000259" key="7">
    <source>
        <dbReference type="PROSITE" id="PS51012"/>
    </source>
</evidence>
<dbReference type="Proteomes" id="UP000292564">
    <property type="component" value="Unassembled WGS sequence"/>
</dbReference>
<evidence type="ECO:0000256" key="5">
    <source>
        <dbReference type="ARBA" id="ARBA00023251"/>
    </source>
</evidence>
<evidence type="ECO:0000256" key="2">
    <source>
        <dbReference type="ARBA" id="ARBA00022692"/>
    </source>
</evidence>
<evidence type="ECO:0000313" key="8">
    <source>
        <dbReference type="EMBL" id="RZU51654.1"/>
    </source>
</evidence>
<dbReference type="AlphaFoldDB" id="A0A4Q7ZM11"/>
<gene>
    <name evidence="8" type="ORF">EV385_3487</name>
</gene>
<sequence>MKAPSPARGVASTFEYWFLRYRRSWRGTVVSAFLLPVLYLSALGLGVGTLVDRAGTGPAGEAGYLGFVGPGLLAAGALQIAAAEGTHPVLAALRWNKAYHTMIGAPIGVTSLVTGHLAFIAVRVLMAAVVFTVVMVAFGAASSPLVVLAVPVAVLVGLACAPGIVAYTLWVDNDASLTVLLRFVVLPMVLFCGTFTPVAVLPDAVQPVIYCTPLYHGAQLCRELATGAVRLGSAAGHVAVLLAWAGVGFLLAVTVCRRRLVR</sequence>
<keyword evidence="9" id="KW-1185">Reference proteome</keyword>
<dbReference type="EMBL" id="SHKY01000001">
    <property type="protein sequence ID" value="RZU51654.1"/>
    <property type="molecule type" value="Genomic_DNA"/>
</dbReference>
<dbReference type="InterPro" id="IPR051784">
    <property type="entry name" value="Nod_factor_ABC_transporter"/>
</dbReference>
<dbReference type="PANTHER" id="PTHR43229:SF2">
    <property type="entry name" value="NODULATION PROTEIN J"/>
    <property type="match status" value="1"/>
</dbReference>
<evidence type="ECO:0000256" key="3">
    <source>
        <dbReference type="ARBA" id="ARBA00022989"/>
    </source>
</evidence>
<dbReference type="PANTHER" id="PTHR43229">
    <property type="entry name" value="NODULATION PROTEIN J"/>
    <property type="match status" value="1"/>
</dbReference>
<comment type="subcellular location">
    <subcellularLocation>
        <location evidence="6">Cell membrane</location>
        <topology evidence="6">Multi-pass membrane protein</topology>
    </subcellularLocation>
    <subcellularLocation>
        <location evidence="1">Membrane</location>
        <topology evidence="1">Multi-pass membrane protein</topology>
    </subcellularLocation>
</comment>
<feature type="transmembrane region" description="Helical" evidence="6">
    <location>
        <begin position="179"/>
        <end position="200"/>
    </location>
</feature>
<dbReference type="GO" id="GO:0140359">
    <property type="term" value="F:ABC-type transporter activity"/>
    <property type="evidence" value="ECO:0007669"/>
    <property type="project" value="InterPro"/>
</dbReference>